<dbReference type="PANTHER" id="PTHR38790">
    <property type="entry name" value="2EXR DOMAIN-CONTAINING PROTEIN-RELATED"/>
    <property type="match status" value="1"/>
</dbReference>
<evidence type="ECO:0000259" key="1">
    <source>
        <dbReference type="Pfam" id="PF24864"/>
    </source>
</evidence>
<gene>
    <name evidence="2" type="ORF">P171DRAFT_496855</name>
</gene>
<evidence type="ECO:0000313" key="3">
    <source>
        <dbReference type="Proteomes" id="UP000799764"/>
    </source>
</evidence>
<dbReference type="AlphaFoldDB" id="A0A9P4PDG9"/>
<comment type="caution">
    <text evidence="2">The sequence shown here is derived from an EMBL/GenBank/DDBJ whole genome shotgun (WGS) entry which is preliminary data.</text>
</comment>
<feature type="domain" description="DUF7730" evidence="1">
    <location>
        <begin position="31"/>
        <end position="208"/>
    </location>
</feature>
<accession>A0A9P4PDG9</accession>
<reference evidence="2" key="1">
    <citation type="journal article" date="2020" name="Stud. Mycol.">
        <title>101 Dothideomycetes genomes: a test case for predicting lifestyles and emergence of pathogens.</title>
        <authorList>
            <person name="Haridas S."/>
            <person name="Albert R."/>
            <person name="Binder M."/>
            <person name="Bloem J."/>
            <person name="Labutti K."/>
            <person name="Salamov A."/>
            <person name="Andreopoulos B."/>
            <person name="Baker S."/>
            <person name="Barry K."/>
            <person name="Bills G."/>
            <person name="Bluhm B."/>
            <person name="Cannon C."/>
            <person name="Castanera R."/>
            <person name="Culley D."/>
            <person name="Daum C."/>
            <person name="Ezra D."/>
            <person name="Gonzalez J."/>
            <person name="Henrissat B."/>
            <person name="Kuo A."/>
            <person name="Liang C."/>
            <person name="Lipzen A."/>
            <person name="Lutzoni F."/>
            <person name="Magnuson J."/>
            <person name="Mondo S."/>
            <person name="Nolan M."/>
            <person name="Ohm R."/>
            <person name="Pangilinan J."/>
            <person name="Park H.-J."/>
            <person name="Ramirez L."/>
            <person name="Alfaro M."/>
            <person name="Sun H."/>
            <person name="Tritt A."/>
            <person name="Yoshinaga Y."/>
            <person name="Zwiers L.-H."/>
            <person name="Turgeon B."/>
            <person name="Goodwin S."/>
            <person name="Spatafora J."/>
            <person name="Crous P."/>
            <person name="Grigoriev I."/>
        </authorList>
    </citation>
    <scope>NUCLEOTIDE SEQUENCE</scope>
    <source>
        <strain evidence="2">CBS 690.94</strain>
    </source>
</reference>
<evidence type="ECO:0000313" key="2">
    <source>
        <dbReference type="EMBL" id="KAF2442096.1"/>
    </source>
</evidence>
<keyword evidence="3" id="KW-1185">Reference proteome</keyword>
<dbReference type="InterPro" id="IPR056632">
    <property type="entry name" value="DUF7730"/>
</dbReference>
<sequence length="306" mass="34738">MISAARRFFSGRPANAPAKQSAKSQHLTELNQKHSPLLKLPPEIRNCIYEYAIVGDHVLVHLTVAQSRANEKLRFDHGVACGLEVGSATNLDTHQLAHSYYRQCGYLRAEPVLPSNAYALSMTCWQLHYETEYLVYAYNTIEVAHDMDIKGLTERFPLLTTSITHVHVPYMCMLMVGWVQEQRLGRSNPQRYCGLSIETFGQLKGLKKVTLRDDQRDHTAMDRLMPEMSLSTLWSQQWTDRNVMQGLEACIQDGHEVEVVVDRKYPLVEKFTLGRIMGGSTDPVLPSDSIGLLRVILPSFFSSREL</sequence>
<name>A0A9P4PDG9_9PLEO</name>
<dbReference type="Proteomes" id="UP000799764">
    <property type="component" value="Unassembled WGS sequence"/>
</dbReference>
<proteinExistence type="predicted"/>
<dbReference type="EMBL" id="MU001504">
    <property type="protein sequence ID" value="KAF2442096.1"/>
    <property type="molecule type" value="Genomic_DNA"/>
</dbReference>
<organism evidence="2 3">
    <name type="scientific">Karstenula rhodostoma CBS 690.94</name>
    <dbReference type="NCBI Taxonomy" id="1392251"/>
    <lineage>
        <taxon>Eukaryota</taxon>
        <taxon>Fungi</taxon>
        <taxon>Dikarya</taxon>
        <taxon>Ascomycota</taxon>
        <taxon>Pezizomycotina</taxon>
        <taxon>Dothideomycetes</taxon>
        <taxon>Pleosporomycetidae</taxon>
        <taxon>Pleosporales</taxon>
        <taxon>Massarineae</taxon>
        <taxon>Didymosphaeriaceae</taxon>
        <taxon>Karstenula</taxon>
    </lineage>
</organism>
<protein>
    <recommendedName>
        <fullName evidence="1">DUF7730 domain-containing protein</fullName>
    </recommendedName>
</protein>
<dbReference type="PANTHER" id="PTHR38790:SF9">
    <property type="entry name" value="F-BOX DOMAIN-CONTAINING PROTEIN"/>
    <property type="match status" value="1"/>
</dbReference>
<dbReference type="Pfam" id="PF24864">
    <property type="entry name" value="DUF7730"/>
    <property type="match status" value="1"/>
</dbReference>
<dbReference type="OrthoDB" id="5413827at2759"/>